<evidence type="ECO:0000256" key="2">
    <source>
        <dbReference type="SAM" id="SignalP"/>
    </source>
</evidence>
<keyword evidence="2" id="KW-0732">Signal</keyword>
<protein>
    <submittedName>
        <fullName evidence="3">Uncharacterized protein</fullName>
    </submittedName>
</protein>
<dbReference type="Proteomes" id="UP001151582">
    <property type="component" value="Unassembled WGS sequence"/>
</dbReference>
<proteinExistence type="predicted"/>
<organism evidence="3 4">
    <name type="scientific">Dimargaris verticillata</name>
    <dbReference type="NCBI Taxonomy" id="2761393"/>
    <lineage>
        <taxon>Eukaryota</taxon>
        <taxon>Fungi</taxon>
        <taxon>Fungi incertae sedis</taxon>
        <taxon>Zoopagomycota</taxon>
        <taxon>Kickxellomycotina</taxon>
        <taxon>Dimargaritomycetes</taxon>
        <taxon>Dimargaritales</taxon>
        <taxon>Dimargaritaceae</taxon>
        <taxon>Dimargaris</taxon>
    </lineage>
</organism>
<evidence type="ECO:0000313" key="4">
    <source>
        <dbReference type="Proteomes" id="UP001151582"/>
    </source>
</evidence>
<feature type="region of interest" description="Disordered" evidence="1">
    <location>
        <begin position="24"/>
        <end position="59"/>
    </location>
</feature>
<dbReference type="AlphaFoldDB" id="A0A9W8B2B7"/>
<evidence type="ECO:0000256" key="1">
    <source>
        <dbReference type="SAM" id="MobiDB-lite"/>
    </source>
</evidence>
<evidence type="ECO:0000313" key="3">
    <source>
        <dbReference type="EMBL" id="KAJ1980118.1"/>
    </source>
</evidence>
<gene>
    <name evidence="3" type="ORF">H4R34_002576</name>
</gene>
<sequence length="205" mass="21954">MKLLPLCIFALAIGPLSVVGFPGHESTHPLPSEQQAGQPTASGQAGDAKPVLSSTPDTGTQYKTSVGKFCDFLEQNSSVVAEPKKKLAPPRRRPIFFIGEHSPESESDYDSDSNGLACKYVNAHELHQSLCQPPGSVDRTQRLEVTAEPANTDVQVPATGLVRTESESTLTCSLVTVMAESGAVYCIVGHRLAMALLEHKDQIKL</sequence>
<comment type="caution">
    <text evidence="3">The sequence shown here is derived from an EMBL/GenBank/DDBJ whole genome shotgun (WGS) entry which is preliminary data.</text>
</comment>
<keyword evidence="4" id="KW-1185">Reference proteome</keyword>
<feature type="chain" id="PRO_5040871921" evidence="2">
    <location>
        <begin position="21"/>
        <end position="205"/>
    </location>
</feature>
<accession>A0A9W8B2B7</accession>
<dbReference type="EMBL" id="JANBQB010000184">
    <property type="protein sequence ID" value="KAJ1980118.1"/>
    <property type="molecule type" value="Genomic_DNA"/>
</dbReference>
<feature type="signal peptide" evidence="2">
    <location>
        <begin position="1"/>
        <end position="20"/>
    </location>
</feature>
<feature type="compositionally biased region" description="Polar residues" evidence="1">
    <location>
        <begin position="32"/>
        <end position="43"/>
    </location>
</feature>
<reference evidence="3" key="1">
    <citation type="submission" date="2022-07" db="EMBL/GenBank/DDBJ databases">
        <title>Phylogenomic reconstructions and comparative analyses of Kickxellomycotina fungi.</title>
        <authorList>
            <person name="Reynolds N.K."/>
            <person name="Stajich J.E."/>
            <person name="Barry K."/>
            <person name="Grigoriev I.V."/>
            <person name="Crous P."/>
            <person name="Smith M.E."/>
        </authorList>
    </citation>
    <scope>NUCLEOTIDE SEQUENCE</scope>
    <source>
        <strain evidence="3">RSA 567</strain>
    </source>
</reference>
<name>A0A9W8B2B7_9FUNG</name>